<sequence length="52" mass="5835">MARERSPTKKPDRKPVEENDAVVEDARLDEVLDEALRESFPASDPPASGHFE</sequence>
<reference evidence="2 3" key="1">
    <citation type="submission" date="2017-03" db="EMBL/GenBank/DDBJ databases">
        <title>Foreign affairs: Plasmid Transfer between Roseobacters and Rhizobia.</title>
        <authorList>
            <person name="Bartling P."/>
            <person name="Bunk B."/>
            <person name="Overmann J."/>
            <person name="Brinkmann H."/>
            <person name="Petersen J."/>
        </authorList>
    </citation>
    <scope>NUCLEOTIDE SEQUENCE [LARGE SCALE GENOMIC DNA]</scope>
    <source>
        <strain evidence="2 3">MACL11</strain>
    </source>
</reference>
<evidence type="ECO:0000313" key="3">
    <source>
        <dbReference type="Proteomes" id="UP000191135"/>
    </source>
</evidence>
<protein>
    <submittedName>
        <fullName evidence="2">Uncharacterized protein</fullName>
    </submittedName>
</protein>
<name>A0A1U9Z3G4_9HYPH</name>
<proteinExistence type="predicted"/>
<evidence type="ECO:0000313" key="2">
    <source>
        <dbReference type="EMBL" id="AQZ52208.1"/>
    </source>
</evidence>
<dbReference type="RefSeq" id="WP_018063200.1">
    <property type="nucleotide sequence ID" value="NZ_AQWH01000002.1"/>
</dbReference>
<dbReference type="Proteomes" id="UP000191135">
    <property type="component" value="Chromosome"/>
</dbReference>
<evidence type="ECO:0000256" key="1">
    <source>
        <dbReference type="SAM" id="MobiDB-lite"/>
    </source>
</evidence>
<dbReference type="AlphaFoldDB" id="A0A1U9Z3G4"/>
<keyword evidence="3" id="KW-1185">Reference proteome</keyword>
<dbReference type="EMBL" id="CP020330">
    <property type="protein sequence ID" value="AQZ52208.1"/>
    <property type="molecule type" value="Genomic_DNA"/>
</dbReference>
<organism evidence="2 3">
    <name type="scientific">Martelella mediterranea DSM 17316</name>
    <dbReference type="NCBI Taxonomy" id="1122214"/>
    <lineage>
        <taxon>Bacteria</taxon>
        <taxon>Pseudomonadati</taxon>
        <taxon>Pseudomonadota</taxon>
        <taxon>Alphaproteobacteria</taxon>
        <taxon>Hyphomicrobiales</taxon>
        <taxon>Aurantimonadaceae</taxon>
        <taxon>Martelella</taxon>
    </lineage>
</organism>
<feature type="compositionally biased region" description="Basic and acidic residues" evidence="1">
    <location>
        <begin position="1"/>
        <end position="17"/>
    </location>
</feature>
<dbReference type="KEGG" id="mmed:Mame_02885"/>
<dbReference type="STRING" id="1122214.Mame_02885"/>
<accession>A0A1U9Z3G4</accession>
<gene>
    <name evidence="2" type="ORF">Mame_02885</name>
</gene>
<feature type="region of interest" description="Disordered" evidence="1">
    <location>
        <begin position="1"/>
        <end position="26"/>
    </location>
</feature>